<accession>A0A1S3HP81</accession>
<dbReference type="Proteomes" id="UP000085678">
    <property type="component" value="Unplaced"/>
</dbReference>
<dbReference type="KEGG" id="lak:106156950"/>
<dbReference type="Gene3D" id="1.20.1170.10">
    <property type="match status" value="1"/>
</dbReference>
<feature type="coiled-coil region" evidence="1">
    <location>
        <begin position="240"/>
        <end position="274"/>
    </location>
</feature>
<dbReference type="InParanoid" id="A0A1S3HP81"/>
<evidence type="ECO:0000313" key="3">
    <source>
        <dbReference type="RefSeq" id="XP_013387852.1"/>
    </source>
</evidence>
<organism evidence="2 3">
    <name type="scientific">Lingula anatina</name>
    <name type="common">Brachiopod</name>
    <name type="synonym">Lingula unguis</name>
    <dbReference type="NCBI Taxonomy" id="7574"/>
    <lineage>
        <taxon>Eukaryota</taxon>
        <taxon>Metazoa</taxon>
        <taxon>Spiralia</taxon>
        <taxon>Lophotrochozoa</taxon>
        <taxon>Brachiopoda</taxon>
        <taxon>Linguliformea</taxon>
        <taxon>Lingulata</taxon>
        <taxon>Lingulida</taxon>
        <taxon>Linguloidea</taxon>
        <taxon>Lingulidae</taxon>
        <taxon>Lingula</taxon>
    </lineage>
</organism>
<name>A0A1S3HP81_LINAN</name>
<feature type="coiled-coil region" evidence="1">
    <location>
        <begin position="158"/>
        <end position="185"/>
    </location>
</feature>
<dbReference type="RefSeq" id="XP_013387852.1">
    <property type="nucleotide sequence ID" value="XM_013532398.2"/>
</dbReference>
<dbReference type="GeneID" id="106156950"/>
<evidence type="ECO:0000313" key="2">
    <source>
        <dbReference type="Proteomes" id="UP000085678"/>
    </source>
</evidence>
<sequence>MAEFRPLDDEDVEKLLAQIEEILEIANKLLQLMPDSAPPPAKMLRKIIEFLNTDAGKLATKELLPYIVRAVCYVDKYIRQLELLQNANAFLQDLFADEDVLQAISTDLRKAEGKIQVIENRMNTLDEILHKPTSECRPLNNQEKRSFTALTIQLDASLKNCQWDLDHLREEILELEKKAKVKSGASRFGKWVSFAAGVLAVVGLWTKSDKLTTNEKIGLGATAAGCVGLGLGMHVVGEVMDRYKKRLSSIQARHDELQKKLDSLQEVSLRHQQAEKILSPFHAAPTNEALLCQ</sequence>
<reference evidence="3" key="1">
    <citation type="submission" date="2025-08" db="UniProtKB">
        <authorList>
            <consortium name="RefSeq"/>
        </authorList>
    </citation>
    <scope>IDENTIFICATION</scope>
    <source>
        <tissue evidence="3">Gonads</tissue>
    </source>
</reference>
<feature type="coiled-coil region" evidence="1">
    <location>
        <begin position="74"/>
        <end position="128"/>
    </location>
</feature>
<keyword evidence="2" id="KW-1185">Reference proteome</keyword>
<gene>
    <name evidence="3" type="primary">LOC106156950</name>
</gene>
<dbReference type="AlphaFoldDB" id="A0A1S3HP81"/>
<proteinExistence type="predicted"/>
<keyword evidence="1" id="KW-0175">Coiled coil</keyword>
<protein>
    <submittedName>
        <fullName evidence="3">Uncharacterized protein LOC106156950</fullName>
    </submittedName>
</protein>
<evidence type="ECO:0000256" key="1">
    <source>
        <dbReference type="SAM" id="Coils"/>
    </source>
</evidence>